<dbReference type="Proteomes" id="UP000054558">
    <property type="component" value="Unassembled WGS sequence"/>
</dbReference>
<feature type="coiled-coil region" evidence="1">
    <location>
        <begin position="382"/>
        <end position="462"/>
    </location>
</feature>
<proteinExistence type="predicted"/>
<feature type="region of interest" description="Disordered" evidence="2">
    <location>
        <begin position="107"/>
        <end position="150"/>
    </location>
</feature>
<feature type="compositionally biased region" description="Basic and acidic residues" evidence="2">
    <location>
        <begin position="337"/>
        <end position="350"/>
    </location>
</feature>
<feature type="compositionally biased region" description="Polar residues" evidence="2">
    <location>
        <begin position="124"/>
        <end position="141"/>
    </location>
</feature>
<dbReference type="AlphaFoldDB" id="A0A1Y1HXZ9"/>
<feature type="region of interest" description="Disordered" evidence="2">
    <location>
        <begin position="277"/>
        <end position="316"/>
    </location>
</feature>
<evidence type="ECO:0000313" key="3">
    <source>
        <dbReference type="EMBL" id="GAQ81417.1"/>
    </source>
</evidence>
<protein>
    <recommendedName>
        <fullName evidence="5">BZIP domain-containing protein</fullName>
    </recommendedName>
</protein>
<keyword evidence="1" id="KW-0175">Coiled coil</keyword>
<evidence type="ECO:0000313" key="4">
    <source>
        <dbReference type="Proteomes" id="UP000054558"/>
    </source>
</evidence>
<feature type="compositionally biased region" description="Basic and acidic residues" evidence="2">
    <location>
        <begin position="477"/>
        <end position="492"/>
    </location>
</feature>
<dbReference type="CDD" id="cd14686">
    <property type="entry name" value="bZIP"/>
    <property type="match status" value="1"/>
</dbReference>
<organism evidence="3 4">
    <name type="scientific">Klebsormidium nitens</name>
    <name type="common">Green alga</name>
    <name type="synonym">Ulothrix nitens</name>
    <dbReference type="NCBI Taxonomy" id="105231"/>
    <lineage>
        <taxon>Eukaryota</taxon>
        <taxon>Viridiplantae</taxon>
        <taxon>Streptophyta</taxon>
        <taxon>Klebsormidiophyceae</taxon>
        <taxon>Klebsormidiales</taxon>
        <taxon>Klebsormidiaceae</taxon>
        <taxon>Klebsormidium</taxon>
    </lineage>
</organism>
<feature type="region of interest" description="Disordered" evidence="2">
    <location>
        <begin position="465"/>
        <end position="492"/>
    </location>
</feature>
<dbReference type="EMBL" id="DF237028">
    <property type="protein sequence ID" value="GAQ81417.1"/>
    <property type="molecule type" value="Genomic_DNA"/>
</dbReference>
<feature type="region of interest" description="Disordered" evidence="2">
    <location>
        <begin position="330"/>
        <end position="374"/>
    </location>
</feature>
<evidence type="ECO:0008006" key="5">
    <source>
        <dbReference type="Google" id="ProtNLM"/>
    </source>
</evidence>
<feature type="compositionally biased region" description="Polar residues" evidence="2">
    <location>
        <begin position="188"/>
        <end position="201"/>
    </location>
</feature>
<keyword evidence="4" id="KW-1185">Reference proteome</keyword>
<name>A0A1Y1HXZ9_KLENI</name>
<feature type="region of interest" description="Disordered" evidence="2">
    <location>
        <begin position="185"/>
        <end position="263"/>
    </location>
</feature>
<sequence length="543" mass="59165">MEDDNEDMDLDFNPFDSTFENFEEFDSHDVESLAKELHFYEEKAEFLAGQGALEGFSISRDAFSMQHDYFSEDVGHLDASIQAQRGASPSELDLHFADQSLRSFSEGKKQLGAGPSKSAEDQGVQRTNSSGSLKRTLSEQAGYSGAAHSEEAHSRGFRGLGFGQEMHAVESDVFGRSSDAFGRGSDAFGQSSDAFGQSSDAFGQAHERGSNGLGQRPDHDDEGQPPGSQLHPLAPLEDSLLGSQIEPRAGEAPASFSNDDDALFRFDTDSKPFDFGAALFGHLPNGATALPGLESDSPQELAGRGEGGSGGLLEPGLLTTEEANEITKANMWVSSDGDDRPIGSLKEAKSAKKAGSSGKRSSRKRSAAAITKKMDPVEAARLEKNRIKAQRHRDKMKAWKEDVKLENEDLRAQRAKLAEEREELAVGKASLEREKNEMEKTMSRLQQEVSRLQSENARLWKENQELSEAAQAGQRQADTKLLREPSGEEGPHVAELQKLNDRLKEQNGKLEEELAVVKGAFAAQLHTMSNLVAIRPPGRDDEG</sequence>
<gene>
    <name evidence="3" type="ORF">KFL_000790420</name>
</gene>
<evidence type="ECO:0000256" key="2">
    <source>
        <dbReference type="SAM" id="MobiDB-lite"/>
    </source>
</evidence>
<reference evidence="3 4" key="1">
    <citation type="journal article" date="2014" name="Nat. Commun.">
        <title>Klebsormidium flaccidum genome reveals primary factors for plant terrestrial adaptation.</title>
        <authorList>
            <person name="Hori K."/>
            <person name="Maruyama F."/>
            <person name="Fujisawa T."/>
            <person name="Togashi T."/>
            <person name="Yamamoto N."/>
            <person name="Seo M."/>
            <person name="Sato S."/>
            <person name="Yamada T."/>
            <person name="Mori H."/>
            <person name="Tajima N."/>
            <person name="Moriyama T."/>
            <person name="Ikeuchi M."/>
            <person name="Watanabe M."/>
            <person name="Wada H."/>
            <person name="Kobayashi K."/>
            <person name="Saito M."/>
            <person name="Masuda T."/>
            <person name="Sasaki-Sekimoto Y."/>
            <person name="Mashiguchi K."/>
            <person name="Awai K."/>
            <person name="Shimojima M."/>
            <person name="Masuda S."/>
            <person name="Iwai M."/>
            <person name="Nobusawa T."/>
            <person name="Narise T."/>
            <person name="Kondo S."/>
            <person name="Saito H."/>
            <person name="Sato R."/>
            <person name="Murakawa M."/>
            <person name="Ihara Y."/>
            <person name="Oshima-Yamada Y."/>
            <person name="Ohtaka K."/>
            <person name="Satoh M."/>
            <person name="Sonobe K."/>
            <person name="Ishii M."/>
            <person name="Ohtani R."/>
            <person name="Kanamori-Sato M."/>
            <person name="Honoki R."/>
            <person name="Miyazaki D."/>
            <person name="Mochizuki H."/>
            <person name="Umetsu J."/>
            <person name="Higashi K."/>
            <person name="Shibata D."/>
            <person name="Kamiya Y."/>
            <person name="Sato N."/>
            <person name="Nakamura Y."/>
            <person name="Tabata S."/>
            <person name="Ida S."/>
            <person name="Kurokawa K."/>
            <person name="Ohta H."/>
        </authorList>
    </citation>
    <scope>NUCLEOTIDE SEQUENCE [LARGE SCALE GENOMIC DNA]</scope>
    <source>
        <strain evidence="3 4">NIES-2285</strain>
    </source>
</reference>
<evidence type="ECO:0000256" key="1">
    <source>
        <dbReference type="SAM" id="Coils"/>
    </source>
</evidence>
<feature type="coiled-coil region" evidence="1">
    <location>
        <begin position="493"/>
        <end position="520"/>
    </location>
</feature>
<accession>A0A1Y1HXZ9</accession>
<feature type="compositionally biased region" description="Gly residues" evidence="2">
    <location>
        <begin position="304"/>
        <end position="313"/>
    </location>
</feature>